<gene>
    <name evidence="2" type="ORF">GCM10018781_25280</name>
</gene>
<feature type="domain" description="WGR" evidence="1">
    <location>
        <begin position="10"/>
        <end position="97"/>
    </location>
</feature>
<dbReference type="InterPro" id="IPR002372">
    <property type="entry name" value="PQQ_rpt_dom"/>
</dbReference>
<comment type="caution">
    <text evidence="2">The sequence shown here is derived from an EMBL/GenBank/DDBJ whole genome shotgun (WGS) entry which is preliminary data.</text>
</comment>
<dbReference type="CDD" id="cd07996">
    <property type="entry name" value="WGR_MMR_like"/>
    <property type="match status" value="1"/>
</dbReference>
<dbReference type="InterPro" id="IPR050458">
    <property type="entry name" value="LolB"/>
</dbReference>
<evidence type="ECO:0000313" key="3">
    <source>
        <dbReference type="Proteomes" id="UP000617734"/>
    </source>
</evidence>
<dbReference type="PANTHER" id="PTHR30634">
    <property type="entry name" value="OUTER MEMBRANE LOLAB LIPOPROTEIN INSERTION APPARATUS"/>
    <property type="match status" value="1"/>
</dbReference>
<dbReference type="PANTHER" id="PTHR30634:SF13">
    <property type="entry name" value="PROTEIN YEHF"/>
    <property type="match status" value="1"/>
</dbReference>
<name>A0A919FMH8_9ACTN</name>
<keyword evidence="3" id="KW-1185">Reference proteome</keyword>
<dbReference type="EMBL" id="BNBO01000010">
    <property type="protein sequence ID" value="GHH68417.1"/>
    <property type="molecule type" value="Genomic_DNA"/>
</dbReference>
<dbReference type="AlphaFoldDB" id="A0A919FMH8"/>
<dbReference type="PROSITE" id="PS51977">
    <property type="entry name" value="WGR"/>
    <property type="match status" value="1"/>
</dbReference>
<dbReference type="Gene3D" id="2.130.10.10">
    <property type="entry name" value="YVTN repeat-like/Quinoprotein amine dehydrogenase"/>
    <property type="match status" value="1"/>
</dbReference>
<accession>A0A919FMH8</accession>
<dbReference type="SMART" id="SM00773">
    <property type="entry name" value="WGR"/>
    <property type="match status" value="1"/>
</dbReference>
<proteinExistence type="predicted"/>
<dbReference type="SUPFAM" id="SSF142921">
    <property type="entry name" value="WGR domain-like"/>
    <property type="match status" value="1"/>
</dbReference>
<dbReference type="InterPro" id="IPR011047">
    <property type="entry name" value="Quinoprotein_ADH-like_sf"/>
</dbReference>
<dbReference type="GeneID" id="95352977"/>
<reference evidence="2" key="1">
    <citation type="journal article" date="2014" name="Int. J. Syst. Evol. Microbiol.">
        <title>Complete genome sequence of Corynebacterium casei LMG S-19264T (=DSM 44701T), isolated from a smear-ripened cheese.</title>
        <authorList>
            <consortium name="US DOE Joint Genome Institute (JGI-PGF)"/>
            <person name="Walter F."/>
            <person name="Albersmeier A."/>
            <person name="Kalinowski J."/>
            <person name="Ruckert C."/>
        </authorList>
    </citation>
    <scope>NUCLEOTIDE SEQUENCE</scope>
    <source>
        <strain evidence="2">JCM 4646</strain>
    </source>
</reference>
<dbReference type="Pfam" id="PF05406">
    <property type="entry name" value="WGR"/>
    <property type="match status" value="1"/>
</dbReference>
<dbReference type="InterPro" id="IPR015943">
    <property type="entry name" value="WD40/YVTN_repeat-like_dom_sf"/>
</dbReference>
<sequence>MSTTAATTVSAAQAEQVTYLELSEEEGSGSAHKFYEVRQAGASLTITYGRIGEPGQARTTAYPSPEKAAAAAAKKVGEKVRKGYAPAQRGVRQKRAVTRRAITSSRSSASQAPVLWRFKSGAAAFGIFVGEEHAWVGNEAGDVYTLTHDGEVTGRYGLPDGVKCIVADDHWIYAGCDDGRVYDLGGKIPRVAYEIAADVDIYWLDIHDGVLGVSDGAGGITTVDHEDEFQWRRKGAGSSGWMVRCDEDGVYHGHSRGVARYSSRGGEELWRTDTQGDVLFGWQEPGEVFAGTSRGWVYRLRKDDGSTVARYKCDAAVFSCATSPDGQYVFAGDNHSSVYCFAADGTRLWKLGTGCGSAYSMQYRDGRLYLVTTDGSLACLDASEEAVRAAEGGRLPRTADVKAAGWERVVPGVELETVSADQAVLAGGVEVECVQEGSRTRIRVVSAGFDPARRVQFPKDIRVPGARYLVAEVLESGTGGFYRARGEIKRLL</sequence>
<protein>
    <submittedName>
        <fullName evidence="2">Molybdenum metabolism regulator</fullName>
    </submittedName>
</protein>
<dbReference type="Proteomes" id="UP000617734">
    <property type="component" value="Unassembled WGS sequence"/>
</dbReference>
<dbReference type="SUPFAM" id="SSF50998">
    <property type="entry name" value="Quinoprotein alcohol dehydrogenase-like"/>
    <property type="match status" value="1"/>
</dbReference>
<dbReference type="Pfam" id="PF13360">
    <property type="entry name" value="PQQ_2"/>
    <property type="match status" value="1"/>
</dbReference>
<dbReference type="InterPro" id="IPR049809">
    <property type="entry name" value="YehF/YfeS-like_WGR"/>
</dbReference>
<dbReference type="Gene3D" id="2.20.140.10">
    <property type="entry name" value="WGR domain"/>
    <property type="match status" value="1"/>
</dbReference>
<dbReference type="RefSeq" id="WP_190210890.1">
    <property type="nucleotide sequence ID" value="NZ_BNBO01000010.1"/>
</dbReference>
<dbReference type="InterPro" id="IPR008893">
    <property type="entry name" value="WGR_domain"/>
</dbReference>
<organism evidence="2 3">
    <name type="scientific">Kitasatospora indigofera</name>
    <dbReference type="NCBI Taxonomy" id="67307"/>
    <lineage>
        <taxon>Bacteria</taxon>
        <taxon>Bacillati</taxon>
        <taxon>Actinomycetota</taxon>
        <taxon>Actinomycetes</taxon>
        <taxon>Kitasatosporales</taxon>
        <taxon>Streptomycetaceae</taxon>
        <taxon>Kitasatospora</taxon>
    </lineage>
</organism>
<evidence type="ECO:0000313" key="2">
    <source>
        <dbReference type="EMBL" id="GHH68417.1"/>
    </source>
</evidence>
<dbReference type="InterPro" id="IPR036930">
    <property type="entry name" value="WGR_dom_sf"/>
</dbReference>
<reference evidence="2" key="2">
    <citation type="submission" date="2020-09" db="EMBL/GenBank/DDBJ databases">
        <authorList>
            <person name="Sun Q."/>
            <person name="Ohkuma M."/>
        </authorList>
    </citation>
    <scope>NUCLEOTIDE SEQUENCE</scope>
    <source>
        <strain evidence="2">JCM 4646</strain>
    </source>
</reference>
<evidence type="ECO:0000259" key="1">
    <source>
        <dbReference type="PROSITE" id="PS51977"/>
    </source>
</evidence>